<dbReference type="RefSeq" id="XP_008079749.1">
    <property type="nucleotide sequence ID" value="XM_008081558.1"/>
</dbReference>
<feature type="compositionally biased region" description="Low complexity" evidence="1">
    <location>
        <begin position="79"/>
        <end position="99"/>
    </location>
</feature>
<dbReference type="AlphaFoldDB" id="S3D3S7"/>
<gene>
    <name evidence="2" type="ORF">GLAREA_06144</name>
</gene>
<keyword evidence="3" id="KW-1185">Reference proteome</keyword>
<dbReference type="EMBL" id="KE145358">
    <property type="protein sequence ID" value="EPE33132.1"/>
    <property type="molecule type" value="Genomic_DNA"/>
</dbReference>
<protein>
    <submittedName>
        <fullName evidence="2">Uncharacterized protein</fullName>
    </submittedName>
</protein>
<evidence type="ECO:0000256" key="1">
    <source>
        <dbReference type="SAM" id="MobiDB-lite"/>
    </source>
</evidence>
<feature type="compositionally biased region" description="Basic residues" evidence="1">
    <location>
        <begin position="69"/>
        <end position="78"/>
    </location>
</feature>
<sequence>MSDNQHTIATDAELLTSASGAVVAVDQIMKTFSSEEHKTQHAVKAAIGTAVAIGAFELLRREEEEGGRRRSSSVRRRSSSVGRRSSSVQRRGSSSRSRSPSPKHHFRHIAEEVLGAYGIGKEMMGDKRHHVAHLVEAVIGAVGLVHDAKAHSEVRDDEK</sequence>
<dbReference type="OMA" id="HKEDPGR"/>
<proteinExistence type="predicted"/>
<dbReference type="KEGG" id="glz:GLAREA_06144"/>
<dbReference type="eggNOG" id="ENOG502SURK">
    <property type="taxonomic scope" value="Eukaryota"/>
</dbReference>
<reference evidence="2 3" key="1">
    <citation type="journal article" date="2013" name="BMC Genomics">
        <title>Genomics-driven discovery of the pneumocandin biosynthetic gene cluster in the fungus Glarea lozoyensis.</title>
        <authorList>
            <person name="Chen L."/>
            <person name="Yue Q."/>
            <person name="Zhang X."/>
            <person name="Xiang M."/>
            <person name="Wang C."/>
            <person name="Li S."/>
            <person name="Che Y."/>
            <person name="Ortiz-Lopez F.J."/>
            <person name="Bills G.F."/>
            <person name="Liu X."/>
            <person name="An Z."/>
        </authorList>
    </citation>
    <scope>NUCLEOTIDE SEQUENCE [LARGE SCALE GENOMIC DNA]</scope>
    <source>
        <strain evidence="3">ATCC 20868 / MF5171</strain>
    </source>
</reference>
<name>S3D3S7_GLAL2</name>
<accession>S3D3S7</accession>
<dbReference type="HOGENOM" id="CLU_133390_0_0_1"/>
<evidence type="ECO:0000313" key="2">
    <source>
        <dbReference type="EMBL" id="EPE33132.1"/>
    </source>
</evidence>
<feature type="region of interest" description="Disordered" evidence="1">
    <location>
        <begin position="62"/>
        <end position="108"/>
    </location>
</feature>
<dbReference type="OrthoDB" id="4155163at2759"/>
<evidence type="ECO:0000313" key="3">
    <source>
        <dbReference type="Proteomes" id="UP000016922"/>
    </source>
</evidence>
<dbReference type="GeneID" id="19465198"/>
<organism evidence="2 3">
    <name type="scientific">Glarea lozoyensis (strain ATCC 20868 / MF5171)</name>
    <dbReference type="NCBI Taxonomy" id="1116229"/>
    <lineage>
        <taxon>Eukaryota</taxon>
        <taxon>Fungi</taxon>
        <taxon>Dikarya</taxon>
        <taxon>Ascomycota</taxon>
        <taxon>Pezizomycotina</taxon>
        <taxon>Leotiomycetes</taxon>
        <taxon>Helotiales</taxon>
        <taxon>Helotiaceae</taxon>
        <taxon>Glarea</taxon>
    </lineage>
</organism>
<dbReference type="Proteomes" id="UP000016922">
    <property type="component" value="Unassembled WGS sequence"/>
</dbReference>